<reference evidence="1 2" key="1">
    <citation type="submission" date="2020-01" db="EMBL/GenBank/DDBJ databases">
        <title>Insect and environment-associated Actinomycetes.</title>
        <authorList>
            <person name="Currrie C."/>
            <person name="Chevrette M."/>
            <person name="Carlson C."/>
            <person name="Stubbendieck R."/>
            <person name="Wendt-Pienkowski E."/>
        </authorList>
    </citation>
    <scope>NUCLEOTIDE SEQUENCE [LARGE SCALE GENOMIC DNA]</scope>
    <source>
        <strain evidence="1 2">SID14438</strain>
    </source>
</reference>
<dbReference type="Proteomes" id="UP000471648">
    <property type="component" value="Unassembled WGS sequence"/>
</dbReference>
<dbReference type="EMBL" id="JAAGME010001572">
    <property type="protein sequence ID" value="NEB72644.1"/>
    <property type="molecule type" value="Genomic_DNA"/>
</dbReference>
<proteinExistence type="predicted"/>
<feature type="non-terminal residue" evidence="1">
    <location>
        <position position="80"/>
    </location>
</feature>
<feature type="non-terminal residue" evidence="1">
    <location>
        <position position="1"/>
    </location>
</feature>
<organism evidence="1 2">
    <name type="scientific">Streptomyces microflavus</name>
    <name type="common">Streptomyces lipmanii</name>
    <dbReference type="NCBI Taxonomy" id="1919"/>
    <lineage>
        <taxon>Bacteria</taxon>
        <taxon>Bacillati</taxon>
        <taxon>Actinomycetota</taxon>
        <taxon>Actinomycetes</taxon>
        <taxon>Kitasatosporales</taxon>
        <taxon>Streptomycetaceae</taxon>
        <taxon>Streptomyces</taxon>
    </lineage>
</organism>
<sequence length="80" mass="7936">VIGGFGSGAVAALPGPRHGSLSAQDVTELALVTGSATPARIAAGTAIDAGGLVPDLHDSNSWVQTVDEVDAVELLEVQLC</sequence>
<protein>
    <submittedName>
        <fullName evidence="1">Short-chain dehydrogenase</fullName>
    </submittedName>
</protein>
<evidence type="ECO:0000313" key="1">
    <source>
        <dbReference type="EMBL" id="NEB72644.1"/>
    </source>
</evidence>
<name>A0A6N9VI84_STRMI</name>
<comment type="caution">
    <text evidence="1">The sequence shown here is derived from an EMBL/GenBank/DDBJ whole genome shotgun (WGS) entry which is preliminary data.</text>
</comment>
<dbReference type="AlphaFoldDB" id="A0A6N9VI84"/>
<accession>A0A6N9VI84</accession>
<gene>
    <name evidence="1" type="ORF">G3I39_37060</name>
</gene>
<evidence type="ECO:0000313" key="2">
    <source>
        <dbReference type="Proteomes" id="UP000471648"/>
    </source>
</evidence>